<dbReference type="Proteomes" id="UP000823941">
    <property type="component" value="Chromosome 12"/>
</dbReference>
<organism evidence="2 3">
    <name type="scientific">Plutella xylostella</name>
    <name type="common">Diamondback moth</name>
    <name type="synonym">Plutella maculipennis</name>
    <dbReference type="NCBI Taxonomy" id="51655"/>
    <lineage>
        <taxon>Eukaryota</taxon>
        <taxon>Metazoa</taxon>
        <taxon>Ecdysozoa</taxon>
        <taxon>Arthropoda</taxon>
        <taxon>Hexapoda</taxon>
        <taxon>Insecta</taxon>
        <taxon>Pterygota</taxon>
        <taxon>Neoptera</taxon>
        <taxon>Endopterygota</taxon>
        <taxon>Lepidoptera</taxon>
        <taxon>Glossata</taxon>
        <taxon>Ditrysia</taxon>
        <taxon>Yponomeutoidea</taxon>
        <taxon>Plutellidae</taxon>
        <taxon>Plutella</taxon>
    </lineage>
</organism>
<reference evidence="2 3" key="1">
    <citation type="submission" date="2021-06" db="EMBL/GenBank/DDBJ databases">
        <title>A haploid diamondback moth (Plutella xylostella L.) genome assembly resolves 31 chromosomes and identifies a diamide resistance mutation.</title>
        <authorList>
            <person name="Ward C.M."/>
            <person name="Perry K.D."/>
            <person name="Baker G."/>
            <person name="Powis K."/>
            <person name="Heckel D.G."/>
            <person name="Baxter S.W."/>
        </authorList>
    </citation>
    <scope>NUCLEOTIDE SEQUENCE [LARGE SCALE GENOMIC DNA]</scope>
    <source>
        <strain evidence="2 3">LV</strain>
        <tissue evidence="2">Single pupa</tissue>
    </source>
</reference>
<accession>A0ABQ7QMR0</accession>
<keyword evidence="3" id="KW-1185">Reference proteome</keyword>
<evidence type="ECO:0000313" key="3">
    <source>
        <dbReference type="Proteomes" id="UP000823941"/>
    </source>
</evidence>
<sequence>MEEEKDKEEGDDWKMFEVGNSKSPIEVEEPDIGNDLITTLRSDVAGLQYKRDKLISEVRMVSY</sequence>
<evidence type="ECO:0000313" key="2">
    <source>
        <dbReference type="EMBL" id="KAG7306258.1"/>
    </source>
</evidence>
<proteinExistence type="predicted"/>
<gene>
    <name evidence="2" type="ORF">JYU34_008858</name>
</gene>
<name>A0ABQ7QMR0_PLUXY</name>
<dbReference type="EMBL" id="JAHIBW010000012">
    <property type="protein sequence ID" value="KAG7306258.1"/>
    <property type="molecule type" value="Genomic_DNA"/>
</dbReference>
<feature type="region of interest" description="Disordered" evidence="1">
    <location>
        <begin position="1"/>
        <end position="27"/>
    </location>
</feature>
<evidence type="ECO:0000256" key="1">
    <source>
        <dbReference type="SAM" id="MobiDB-lite"/>
    </source>
</evidence>
<comment type="caution">
    <text evidence="2">The sequence shown here is derived from an EMBL/GenBank/DDBJ whole genome shotgun (WGS) entry which is preliminary data.</text>
</comment>
<protein>
    <submittedName>
        <fullName evidence="2">Uncharacterized protein</fullName>
    </submittedName>
</protein>
<feature type="compositionally biased region" description="Acidic residues" evidence="1">
    <location>
        <begin position="1"/>
        <end position="11"/>
    </location>
</feature>